<gene>
    <name evidence="1" type="ORF">HNAJ_LOCUS5770</name>
</gene>
<proteinExistence type="predicted"/>
<protein>
    <submittedName>
        <fullName evidence="1">Uncharacterized protein</fullName>
    </submittedName>
</protein>
<reference evidence="1 2" key="1">
    <citation type="submission" date="2018-11" db="EMBL/GenBank/DDBJ databases">
        <authorList>
            <consortium name="Pathogen Informatics"/>
        </authorList>
    </citation>
    <scope>NUCLEOTIDE SEQUENCE [LARGE SCALE GENOMIC DNA]</scope>
</reference>
<accession>A0A3P7RY26</accession>
<dbReference type="EMBL" id="UZAE01005380">
    <property type="protein sequence ID" value="VDO01630.1"/>
    <property type="molecule type" value="Genomic_DNA"/>
</dbReference>
<name>A0A3P7RY26_RODNA</name>
<sequence length="50" mass="5992">MERSIAILEHKRREALRTLQREERKEARRISDEYEEPACPCDMNSDIDSN</sequence>
<evidence type="ECO:0000313" key="1">
    <source>
        <dbReference type="EMBL" id="VDO01630.1"/>
    </source>
</evidence>
<dbReference type="AlphaFoldDB" id="A0A3P7RY26"/>
<keyword evidence="2" id="KW-1185">Reference proteome</keyword>
<dbReference type="Proteomes" id="UP000278807">
    <property type="component" value="Unassembled WGS sequence"/>
</dbReference>
<organism evidence="1 2">
    <name type="scientific">Rodentolepis nana</name>
    <name type="common">Dwarf tapeworm</name>
    <name type="synonym">Hymenolepis nana</name>
    <dbReference type="NCBI Taxonomy" id="102285"/>
    <lineage>
        <taxon>Eukaryota</taxon>
        <taxon>Metazoa</taxon>
        <taxon>Spiralia</taxon>
        <taxon>Lophotrochozoa</taxon>
        <taxon>Platyhelminthes</taxon>
        <taxon>Cestoda</taxon>
        <taxon>Eucestoda</taxon>
        <taxon>Cyclophyllidea</taxon>
        <taxon>Hymenolepididae</taxon>
        <taxon>Rodentolepis</taxon>
    </lineage>
</organism>
<evidence type="ECO:0000313" key="2">
    <source>
        <dbReference type="Proteomes" id="UP000278807"/>
    </source>
</evidence>